<evidence type="ECO:0000259" key="1">
    <source>
        <dbReference type="PROSITE" id="PS50181"/>
    </source>
</evidence>
<evidence type="ECO:0000313" key="2">
    <source>
        <dbReference type="EMBL" id="EEE68042.1"/>
    </source>
</evidence>
<dbReference type="Gene3D" id="1.20.1280.50">
    <property type="match status" value="1"/>
</dbReference>
<gene>
    <name evidence="2" type="ORF">OsJ_26038</name>
</gene>
<dbReference type="PROSITE" id="PS50181">
    <property type="entry name" value="FBOX"/>
    <property type="match status" value="2"/>
</dbReference>
<dbReference type="SMART" id="SM00256">
    <property type="entry name" value="FBOX"/>
    <property type="match status" value="2"/>
</dbReference>
<accession>B9FZ25</accession>
<dbReference type="Gene3D" id="3.80.10.10">
    <property type="entry name" value="Ribonuclease Inhibitor"/>
    <property type="match status" value="1"/>
</dbReference>
<name>B9FZ25_ORYSJ</name>
<dbReference type="PANTHER" id="PTHR34223">
    <property type="entry name" value="OS11G0201299 PROTEIN"/>
    <property type="match status" value="1"/>
</dbReference>
<feature type="domain" description="F-box" evidence="1">
    <location>
        <begin position="11"/>
        <end position="56"/>
    </location>
</feature>
<proteinExistence type="predicted"/>
<dbReference type="PANTHER" id="PTHR34223:SF14">
    <property type="entry name" value="OS08G0149100 PROTEIN"/>
    <property type="match status" value="1"/>
</dbReference>
<dbReference type="InterPro" id="IPR053197">
    <property type="entry name" value="F-box_SCFL_complex_component"/>
</dbReference>
<dbReference type="CDD" id="cd22160">
    <property type="entry name" value="F-box_AtFBL13-like"/>
    <property type="match status" value="1"/>
</dbReference>
<reference evidence="2" key="1">
    <citation type="journal article" date="2005" name="PLoS Biol.">
        <title>The genomes of Oryza sativa: a history of duplications.</title>
        <authorList>
            <person name="Yu J."/>
            <person name="Wang J."/>
            <person name="Lin W."/>
            <person name="Li S."/>
            <person name="Li H."/>
            <person name="Zhou J."/>
            <person name="Ni P."/>
            <person name="Dong W."/>
            <person name="Hu S."/>
            <person name="Zeng C."/>
            <person name="Zhang J."/>
            <person name="Zhang Y."/>
            <person name="Li R."/>
            <person name="Xu Z."/>
            <person name="Li S."/>
            <person name="Li X."/>
            <person name="Zheng H."/>
            <person name="Cong L."/>
            <person name="Lin L."/>
            <person name="Yin J."/>
            <person name="Geng J."/>
            <person name="Li G."/>
            <person name="Shi J."/>
            <person name="Liu J."/>
            <person name="Lv H."/>
            <person name="Li J."/>
            <person name="Wang J."/>
            <person name="Deng Y."/>
            <person name="Ran L."/>
            <person name="Shi X."/>
            <person name="Wang X."/>
            <person name="Wu Q."/>
            <person name="Li C."/>
            <person name="Ren X."/>
            <person name="Wang J."/>
            <person name="Wang X."/>
            <person name="Li D."/>
            <person name="Liu D."/>
            <person name="Zhang X."/>
            <person name="Ji Z."/>
            <person name="Zhao W."/>
            <person name="Sun Y."/>
            <person name="Zhang Z."/>
            <person name="Bao J."/>
            <person name="Han Y."/>
            <person name="Dong L."/>
            <person name="Ji J."/>
            <person name="Chen P."/>
            <person name="Wu S."/>
            <person name="Liu J."/>
            <person name="Xiao Y."/>
            <person name="Bu D."/>
            <person name="Tan J."/>
            <person name="Yang L."/>
            <person name="Ye C."/>
            <person name="Zhang J."/>
            <person name="Xu J."/>
            <person name="Zhou Y."/>
            <person name="Yu Y."/>
            <person name="Zhang B."/>
            <person name="Zhuang S."/>
            <person name="Wei H."/>
            <person name="Liu B."/>
            <person name="Lei M."/>
            <person name="Yu H."/>
            <person name="Li Y."/>
            <person name="Xu H."/>
            <person name="Wei S."/>
            <person name="He X."/>
            <person name="Fang L."/>
            <person name="Zhang Z."/>
            <person name="Zhang Y."/>
            <person name="Huang X."/>
            <person name="Su Z."/>
            <person name="Tong W."/>
            <person name="Li J."/>
            <person name="Tong Z."/>
            <person name="Li S."/>
            <person name="Ye J."/>
            <person name="Wang L."/>
            <person name="Fang L."/>
            <person name="Lei T."/>
            <person name="Chen C."/>
            <person name="Chen H."/>
            <person name="Xu Z."/>
            <person name="Li H."/>
            <person name="Huang H."/>
            <person name="Zhang F."/>
            <person name="Xu H."/>
            <person name="Li N."/>
            <person name="Zhao C."/>
            <person name="Li S."/>
            <person name="Dong L."/>
            <person name="Huang Y."/>
            <person name="Li L."/>
            <person name="Xi Y."/>
            <person name="Qi Q."/>
            <person name="Li W."/>
            <person name="Zhang B."/>
            <person name="Hu W."/>
            <person name="Zhang Y."/>
            <person name="Tian X."/>
            <person name="Jiao Y."/>
            <person name="Liang X."/>
            <person name="Jin J."/>
            <person name="Gao L."/>
            <person name="Zheng W."/>
            <person name="Hao B."/>
            <person name="Liu S."/>
            <person name="Wang W."/>
            <person name="Yuan L."/>
            <person name="Cao M."/>
            <person name="McDermott J."/>
            <person name="Samudrala R."/>
            <person name="Wang J."/>
            <person name="Wong G.K."/>
            <person name="Yang H."/>
        </authorList>
    </citation>
    <scope>NUCLEOTIDE SEQUENCE [LARGE SCALE GENOMIC DNA]</scope>
</reference>
<reference evidence="2" key="2">
    <citation type="submission" date="2008-12" db="EMBL/GenBank/DDBJ databases">
        <title>Improved gene annotation of the rice (Oryza sativa) genomes.</title>
        <authorList>
            <person name="Wang J."/>
            <person name="Li R."/>
            <person name="Fan W."/>
            <person name="Huang Q."/>
            <person name="Zhang J."/>
            <person name="Zhou Y."/>
            <person name="Hu Y."/>
            <person name="Zi S."/>
            <person name="Li J."/>
            <person name="Ni P."/>
            <person name="Zheng H."/>
            <person name="Zhang Y."/>
            <person name="Zhao M."/>
            <person name="Hao Q."/>
            <person name="McDermott J."/>
            <person name="Samudrala R."/>
            <person name="Kristiansen K."/>
            <person name="Wong G.K.-S."/>
        </authorList>
    </citation>
    <scope>NUCLEOTIDE SEQUENCE</scope>
</reference>
<organism evidence="2">
    <name type="scientific">Oryza sativa subsp. japonica</name>
    <name type="common">Rice</name>
    <dbReference type="NCBI Taxonomy" id="39947"/>
    <lineage>
        <taxon>Eukaryota</taxon>
        <taxon>Viridiplantae</taxon>
        <taxon>Streptophyta</taxon>
        <taxon>Embryophyta</taxon>
        <taxon>Tracheophyta</taxon>
        <taxon>Spermatophyta</taxon>
        <taxon>Magnoliopsida</taxon>
        <taxon>Liliopsida</taxon>
        <taxon>Poales</taxon>
        <taxon>Poaceae</taxon>
        <taxon>BOP clade</taxon>
        <taxon>Oryzoideae</taxon>
        <taxon>Oryzeae</taxon>
        <taxon>Oryzinae</taxon>
        <taxon>Oryza</taxon>
        <taxon>Oryza sativa</taxon>
    </lineage>
</organism>
<dbReference type="SUPFAM" id="SSF52047">
    <property type="entry name" value="RNI-like"/>
    <property type="match status" value="2"/>
</dbReference>
<dbReference type="InterPro" id="IPR036047">
    <property type="entry name" value="F-box-like_dom_sf"/>
</dbReference>
<dbReference type="EMBL" id="CM000145">
    <property type="protein sequence ID" value="EEE68042.1"/>
    <property type="molecule type" value="Genomic_DNA"/>
</dbReference>
<dbReference type="InterPro" id="IPR032675">
    <property type="entry name" value="LRR_dom_sf"/>
</dbReference>
<sequence length="676" mass="76927">MSISHCEDNDSDRISNLPDKLLHHVMSYLTAQEAVRTCVLSRRWQNVWSSMMFLHANAAKSSSITSFKKFLDNVLLYRNPVPLKGLWVSAACDNSDDSLDYSDIHRWVHHVLRSNAREVGIFVRCGSKLLSIDGYPFAFNSVHLSKLVLFKFTVNDCFAKKFSSGCPVLKDLVLISCGIDVTMFSSTTLKSFVIHNAEDIEHLPKQIEYLVIEMPNLVTLHIEEIPRRNIHLVDLSSVKEATIYFFEHSFRNSAVDCNILSALSNATSLKLICDSVYDELGAEEYEKFPTAAAAIDPPCKEAARTFHCEKLTEIEIVYPQGDKRVHIIRQHLARKLLDSMSLIEQVLPATGMTTSINEENAPDRISRLPDGLLRFVMLYLTAQEAVQTCVLSRRWQNVWSSTKWLKADAAKFSSMKSFKKFVDNLLPYRRPVPLDALFILATCNHSDDSLDYSDIHPWIRHALRSNAWALGIMEHCGTNLLSIDDMPNLVTLHLDEIPNRNIQLVDVSSVKRATFYFFELSFQNSAVDCNIIPALSNVTSLELVSPTAYEDVVPNVLIRSFPRCKTFSNLKYLKLGEWFLRDGCYPLLFLLRRSPNIEKLHLQLNKYGSDDYEDYPDAAAAIDPTCREIEEMFNCVKLRKITIFYPQGDERVHIIVRILIANISPLPAIKIKPTPV</sequence>
<protein>
    <recommendedName>
        <fullName evidence="1">F-box domain-containing protein</fullName>
    </recommendedName>
</protein>
<dbReference type="SUPFAM" id="SSF81383">
    <property type="entry name" value="F-box domain"/>
    <property type="match status" value="2"/>
</dbReference>
<dbReference type="Proteomes" id="UP000007752">
    <property type="component" value="Chromosome 8"/>
</dbReference>
<dbReference type="InterPro" id="IPR001810">
    <property type="entry name" value="F-box_dom"/>
</dbReference>
<feature type="domain" description="F-box" evidence="1">
    <location>
        <begin position="362"/>
        <end position="407"/>
    </location>
</feature>
<dbReference type="AlphaFoldDB" id="B9FZ25"/>
<dbReference type="Pfam" id="PF00646">
    <property type="entry name" value="F-box"/>
    <property type="match status" value="2"/>
</dbReference>
<dbReference type="InterPro" id="IPR053781">
    <property type="entry name" value="F-box_AtFBL13-like"/>
</dbReference>